<organism evidence="10 11">
    <name type="scientific">Actinomadura fulvescens</name>
    <dbReference type="NCBI Taxonomy" id="46160"/>
    <lineage>
        <taxon>Bacteria</taxon>
        <taxon>Bacillati</taxon>
        <taxon>Actinomycetota</taxon>
        <taxon>Actinomycetes</taxon>
        <taxon>Streptosporangiales</taxon>
        <taxon>Thermomonosporaceae</taxon>
        <taxon>Actinomadura</taxon>
    </lineage>
</organism>
<evidence type="ECO:0000259" key="9">
    <source>
        <dbReference type="Pfam" id="PF08281"/>
    </source>
</evidence>
<keyword evidence="2" id="KW-0805">Transcription regulation</keyword>
<keyword evidence="7" id="KW-1133">Transmembrane helix</keyword>
<dbReference type="InterPro" id="IPR014284">
    <property type="entry name" value="RNA_pol_sigma-70_dom"/>
</dbReference>
<dbReference type="EMBL" id="BAAATD010000017">
    <property type="protein sequence ID" value="GAA2633055.1"/>
    <property type="molecule type" value="Genomic_DNA"/>
</dbReference>
<evidence type="ECO:0008006" key="12">
    <source>
        <dbReference type="Google" id="ProtNLM"/>
    </source>
</evidence>
<dbReference type="InterPro" id="IPR039425">
    <property type="entry name" value="RNA_pol_sigma-70-like"/>
</dbReference>
<dbReference type="Pfam" id="PF08281">
    <property type="entry name" value="Sigma70_r4_2"/>
    <property type="match status" value="1"/>
</dbReference>
<keyword evidence="3" id="KW-0731">Sigma factor</keyword>
<accession>A0ABN3QR62</accession>
<evidence type="ECO:0000256" key="2">
    <source>
        <dbReference type="ARBA" id="ARBA00023015"/>
    </source>
</evidence>
<reference evidence="10 11" key="1">
    <citation type="journal article" date="2019" name="Int. J. Syst. Evol. Microbiol.">
        <title>The Global Catalogue of Microorganisms (GCM) 10K type strain sequencing project: providing services to taxonomists for standard genome sequencing and annotation.</title>
        <authorList>
            <consortium name="The Broad Institute Genomics Platform"/>
            <consortium name="The Broad Institute Genome Sequencing Center for Infectious Disease"/>
            <person name="Wu L."/>
            <person name="Ma J."/>
        </authorList>
    </citation>
    <scope>NUCLEOTIDE SEQUENCE [LARGE SCALE GENOMIC DNA]</scope>
    <source>
        <strain evidence="10 11">JCM 6833</strain>
    </source>
</reference>
<dbReference type="Gene3D" id="1.10.1740.10">
    <property type="match status" value="1"/>
</dbReference>
<protein>
    <recommendedName>
        <fullName evidence="12">Sigma-70 family RNA polymerase sigma factor</fullName>
    </recommendedName>
</protein>
<evidence type="ECO:0000256" key="1">
    <source>
        <dbReference type="ARBA" id="ARBA00010641"/>
    </source>
</evidence>
<keyword evidence="5" id="KW-0804">Transcription</keyword>
<feature type="region of interest" description="Disordered" evidence="6">
    <location>
        <begin position="69"/>
        <end position="97"/>
    </location>
</feature>
<feature type="transmembrane region" description="Helical" evidence="7">
    <location>
        <begin position="168"/>
        <end position="189"/>
    </location>
</feature>
<dbReference type="PANTHER" id="PTHR43133">
    <property type="entry name" value="RNA POLYMERASE ECF-TYPE SIGMA FACTO"/>
    <property type="match status" value="1"/>
</dbReference>
<dbReference type="InterPro" id="IPR013249">
    <property type="entry name" value="RNA_pol_sigma70_r4_t2"/>
</dbReference>
<feature type="domain" description="RNA polymerase sigma-70 region 2" evidence="8">
    <location>
        <begin position="9"/>
        <end position="74"/>
    </location>
</feature>
<dbReference type="PANTHER" id="PTHR43133:SF8">
    <property type="entry name" value="RNA POLYMERASE SIGMA FACTOR HI_1459-RELATED"/>
    <property type="match status" value="1"/>
</dbReference>
<dbReference type="InterPro" id="IPR013324">
    <property type="entry name" value="RNA_pol_sigma_r3/r4-like"/>
</dbReference>
<dbReference type="Proteomes" id="UP001501509">
    <property type="component" value="Unassembled WGS sequence"/>
</dbReference>
<dbReference type="InterPro" id="IPR013325">
    <property type="entry name" value="RNA_pol_sigma_r2"/>
</dbReference>
<evidence type="ECO:0000256" key="6">
    <source>
        <dbReference type="SAM" id="MobiDB-lite"/>
    </source>
</evidence>
<dbReference type="InterPro" id="IPR036388">
    <property type="entry name" value="WH-like_DNA-bd_sf"/>
</dbReference>
<keyword evidence="7" id="KW-0812">Transmembrane</keyword>
<dbReference type="SUPFAM" id="SSF88946">
    <property type="entry name" value="Sigma2 domain of RNA polymerase sigma factors"/>
    <property type="match status" value="1"/>
</dbReference>
<evidence type="ECO:0000256" key="7">
    <source>
        <dbReference type="SAM" id="Phobius"/>
    </source>
</evidence>
<keyword evidence="7" id="KW-0472">Membrane</keyword>
<keyword evidence="11" id="KW-1185">Reference proteome</keyword>
<dbReference type="SUPFAM" id="SSF88659">
    <property type="entry name" value="Sigma3 and sigma4 domains of RNA polymerase sigma factors"/>
    <property type="match status" value="1"/>
</dbReference>
<gene>
    <name evidence="10" type="ORF">GCM10010411_84380</name>
</gene>
<dbReference type="InterPro" id="IPR007627">
    <property type="entry name" value="RNA_pol_sigma70_r2"/>
</dbReference>
<dbReference type="NCBIfam" id="TIGR02937">
    <property type="entry name" value="sigma70-ECF"/>
    <property type="match status" value="1"/>
</dbReference>
<keyword evidence="4" id="KW-0238">DNA-binding</keyword>
<dbReference type="Gene3D" id="1.10.10.10">
    <property type="entry name" value="Winged helix-like DNA-binding domain superfamily/Winged helix DNA-binding domain"/>
    <property type="match status" value="1"/>
</dbReference>
<evidence type="ECO:0000256" key="4">
    <source>
        <dbReference type="ARBA" id="ARBA00023125"/>
    </source>
</evidence>
<dbReference type="Pfam" id="PF04542">
    <property type="entry name" value="Sigma70_r2"/>
    <property type="match status" value="1"/>
</dbReference>
<evidence type="ECO:0000256" key="5">
    <source>
        <dbReference type="ARBA" id="ARBA00023163"/>
    </source>
</evidence>
<evidence type="ECO:0000313" key="10">
    <source>
        <dbReference type="EMBL" id="GAA2633055.1"/>
    </source>
</evidence>
<evidence type="ECO:0000313" key="11">
    <source>
        <dbReference type="Proteomes" id="UP001501509"/>
    </source>
</evidence>
<proteinExistence type="inferred from homology"/>
<comment type="caution">
    <text evidence="10">The sequence shown here is derived from an EMBL/GenBank/DDBJ whole genome shotgun (WGS) entry which is preliminary data.</text>
</comment>
<feature type="domain" description="RNA polymerase sigma factor 70 region 4 type 2" evidence="9">
    <location>
        <begin position="102"/>
        <end position="154"/>
    </location>
</feature>
<comment type="similarity">
    <text evidence="1">Belongs to the sigma-70 factor family. ECF subfamily.</text>
</comment>
<dbReference type="RefSeq" id="WP_344548141.1">
    <property type="nucleotide sequence ID" value="NZ_BAAATD010000017.1"/>
</dbReference>
<name>A0ABN3QR62_9ACTN</name>
<sequence>MTKDRFEQLYREHHDEVLRYAARQAGPEHAADIAAETFTIAWRRIDDVPDGAALPWLYVVARNLIANQGRRDARRREVPEPFDSTHAHPVEPDHADSVHRREAALTALRGLSDDDRTMIRLIGWEGMDRGRVATALGVSPGAATVRLHRTRKRLRELLDPRRPSPFQAIGAAAMIAAATVLIAVGPRVLDARFMSFRATGDPIWTQLRAEGELRGQVPPGGDTGKVRPLSPALAAGAAIRTAPCPEWTGVPAANGGEVAVCEPPALDGEMPVNFEGSLWREDPDVYLYQGYVDRNVARLVLEPKGGGKRLPVPLFDIHLAGIKEFGLSLKAGSESALRAFDAQGQELYDSRDDDRGDEWPL</sequence>
<evidence type="ECO:0000256" key="3">
    <source>
        <dbReference type="ARBA" id="ARBA00023082"/>
    </source>
</evidence>
<evidence type="ECO:0000259" key="8">
    <source>
        <dbReference type="Pfam" id="PF04542"/>
    </source>
</evidence>